<keyword evidence="5 8" id="KW-0460">Magnesium</keyword>
<comment type="function">
    <text evidence="8">Transfers the 4'-phosphopantetheine moiety from coenzyme A to a Ser of acyl-carrier-protein.</text>
</comment>
<proteinExistence type="inferred from homology"/>
<keyword evidence="11" id="KW-1185">Reference proteome</keyword>
<dbReference type="GO" id="GO:0008897">
    <property type="term" value="F:holo-[acyl-carrier-protein] synthase activity"/>
    <property type="evidence" value="ECO:0007669"/>
    <property type="project" value="UniProtKB-EC"/>
</dbReference>
<keyword evidence="7 8" id="KW-0275">Fatty acid biosynthesis</keyword>
<dbReference type="EC" id="2.7.8.7" evidence="8"/>
<feature type="binding site" evidence="8">
    <location>
        <position position="8"/>
    </location>
    <ligand>
        <name>Mg(2+)</name>
        <dbReference type="ChEBI" id="CHEBI:18420"/>
    </ligand>
</feature>
<evidence type="ECO:0000256" key="2">
    <source>
        <dbReference type="ARBA" id="ARBA00022679"/>
    </source>
</evidence>
<dbReference type="HAMAP" id="MF_00101">
    <property type="entry name" value="AcpS"/>
    <property type="match status" value="1"/>
</dbReference>
<comment type="similarity">
    <text evidence="8">Belongs to the P-Pant transferase superfamily. AcpS family.</text>
</comment>
<evidence type="ECO:0000256" key="4">
    <source>
        <dbReference type="ARBA" id="ARBA00022832"/>
    </source>
</evidence>
<feature type="binding site" evidence="8">
    <location>
        <position position="56"/>
    </location>
    <ligand>
        <name>Mg(2+)</name>
        <dbReference type="ChEBI" id="CHEBI:18420"/>
    </ligand>
</feature>
<protein>
    <recommendedName>
        <fullName evidence="8">Holo-[acyl-carrier-protein] synthase</fullName>
        <shortName evidence="8">Holo-ACP synthase</shortName>
        <ecNumber evidence="8">2.7.8.7</ecNumber>
    </recommendedName>
    <alternativeName>
        <fullName evidence="8">4'-phosphopantetheinyl transferase AcpS</fullName>
    </alternativeName>
</protein>
<dbReference type="NCBIfam" id="NF000832">
    <property type="entry name" value="PRK00070.3-2"/>
    <property type="match status" value="1"/>
</dbReference>
<evidence type="ECO:0000256" key="1">
    <source>
        <dbReference type="ARBA" id="ARBA00022516"/>
    </source>
</evidence>
<organism evidence="10 11">
    <name type="scientific">Amphritea atlantica</name>
    <dbReference type="NCBI Taxonomy" id="355243"/>
    <lineage>
        <taxon>Bacteria</taxon>
        <taxon>Pseudomonadati</taxon>
        <taxon>Pseudomonadota</taxon>
        <taxon>Gammaproteobacteria</taxon>
        <taxon>Oceanospirillales</taxon>
        <taxon>Oceanospirillaceae</taxon>
        <taxon>Amphritea</taxon>
    </lineage>
</organism>
<keyword evidence="4 8" id="KW-0276">Fatty acid metabolism</keyword>
<dbReference type="NCBIfam" id="TIGR00556">
    <property type="entry name" value="pantethn_trn"/>
    <property type="match status" value="1"/>
</dbReference>
<evidence type="ECO:0000256" key="8">
    <source>
        <dbReference type="HAMAP-Rule" id="MF_00101"/>
    </source>
</evidence>
<comment type="catalytic activity">
    <reaction evidence="8">
        <text>apo-[ACP] + CoA = holo-[ACP] + adenosine 3',5'-bisphosphate + H(+)</text>
        <dbReference type="Rhea" id="RHEA:12068"/>
        <dbReference type="Rhea" id="RHEA-COMP:9685"/>
        <dbReference type="Rhea" id="RHEA-COMP:9690"/>
        <dbReference type="ChEBI" id="CHEBI:15378"/>
        <dbReference type="ChEBI" id="CHEBI:29999"/>
        <dbReference type="ChEBI" id="CHEBI:57287"/>
        <dbReference type="ChEBI" id="CHEBI:58343"/>
        <dbReference type="ChEBI" id="CHEBI:64479"/>
        <dbReference type="EC" id="2.7.8.7"/>
    </reaction>
</comment>
<keyword evidence="1 8" id="KW-0444">Lipid biosynthesis</keyword>
<feature type="domain" description="4'-phosphopantetheinyl transferase" evidence="9">
    <location>
        <begin position="4"/>
        <end position="117"/>
    </location>
</feature>
<evidence type="ECO:0000256" key="5">
    <source>
        <dbReference type="ARBA" id="ARBA00022842"/>
    </source>
</evidence>
<sequence length="124" mass="13686">MIIGVGTDLLDIRRIGKALERTPRLAERILTEHELEQFHLASQPVNFLAKRFAAKEAVVKALGTGIGRGISWQHFNITYDPSGRPLVQLNGGAQEKAVELGIRQIHISYSDETDHIVAFAVAES</sequence>
<dbReference type="SUPFAM" id="SSF56214">
    <property type="entry name" value="4'-phosphopantetheinyl transferase"/>
    <property type="match status" value="1"/>
</dbReference>
<gene>
    <name evidence="8" type="primary">acpS</name>
    <name evidence="10" type="ORF">KDX31_01880</name>
</gene>
<evidence type="ECO:0000259" key="9">
    <source>
        <dbReference type="Pfam" id="PF01648"/>
    </source>
</evidence>
<evidence type="ECO:0000313" key="10">
    <source>
        <dbReference type="EMBL" id="UTW03807.1"/>
    </source>
</evidence>
<dbReference type="Gene3D" id="3.90.470.20">
    <property type="entry name" value="4'-phosphopantetheinyl transferase domain"/>
    <property type="match status" value="1"/>
</dbReference>
<evidence type="ECO:0000256" key="6">
    <source>
        <dbReference type="ARBA" id="ARBA00023098"/>
    </source>
</evidence>
<dbReference type="Pfam" id="PF01648">
    <property type="entry name" value="ACPS"/>
    <property type="match status" value="1"/>
</dbReference>
<comment type="cofactor">
    <cofactor evidence="8">
        <name>Mg(2+)</name>
        <dbReference type="ChEBI" id="CHEBI:18420"/>
    </cofactor>
</comment>
<dbReference type="InterPro" id="IPR037143">
    <property type="entry name" value="4-PPantetheinyl_Trfase_dom_sf"/>
</dbReference>
<keyword evidence="6 8" id="KW-0443">Lipid metabolism</keyword>
<keyword evidence="8" id="KW-0963">Cytoplasm</keyword>
<reference evidence="10" key="1">
    <citation type="submission" date="2021-04" db="EMBL/GenBank/DDBJ databases">
        <title>Oceanospirillales bacteria with DddD are important DMSP degraders in coastal seawater.</title>
        <authorList>
            <person name="Liu J."/>
        </authorList>
    </citation>
    <scope>NUCLEOTIDE SEQUENCE</scope>
    <source>
        <strain evidence="10">GY6</strain>
    </source>
</reference>
<keyword evidence="3 8" id="KW-0479">Metal-binding</keyword>
<dbReference type="Proteomes" id="UP001059950">
    <property type="component" value="Chromosome"/>
</dbReference>
<dbReference type="InterPro" id="IPR004568">
    <property type="entry name" value="Ppantetheine-prot_Trfase_dom"/>
</dbReference>
<name>A0ABY5GUZ0_9GAMM</name>
<dbReference type="InterPro" id="IPR008278">
    <property type="entry name" value="4-PPantetheinyl_Trfase_dom"/>
</dbReference>
<evidence type="ECO:0000256" key="3">
    <source>
        <dbReference type="ARBA" id="ARBA00022723"/>
    </source>
</evidence>
<dbReference type="NCBIfam" id="TIGR00516">
    <property type="entry name" value="acpS"/>
    <property type="match status" value="1"/>
</dbReference>
<evidence type="ECO:0000313" key="11">
    <source>
        <dbReference type="Proteomes" id="UP001059950"/>
    </source>
</evidence>
<evidence type="ECO:0000256" key="7">
    <source>
        <dbReference type="ARBA" id="ARBA00023160"/>
    </source>
</evidence>
<dbReference type="EMBL" id="CP073344">
    <property type="protein sequence ID" value="UTW03807.1"/>
    <property type="molecule type" value="Genomic_DNA"/>
</dbReference>
<comment type="subcellular location">
    <subcellularLocation>
        <location evidence="8">Cytoplasm</location>
    </subcellularLocation>
</comment>
<accession>A0ABY5GUZ0</accession>
<keyword evidence="2 8" id="KW-0808">Transferase</keyword>
<dbReference type="InterPro" id="IPR002582">
    <property type="entry name" value="ACPS"/>
</dbReference>